<dbReference type="KEGG" id="bpro:PMF13cell1_01803"/>
<dbReference type="GO" id="GO:0051607">
    <property type="term" value="P:defense response to virus"/>
    <property type="evidence" value="ECO:0007669"/>
    <property type="project" value="UniProtKB-KW"/>
</dbReference>
<dbReference type="AlphaFoldDB" id="A0A4P6LW12"/>
<evidence type="ECO:0000313" key="4">
    <source>
        <dbReference type="Proteomes" id="UP000289794"/>
    </source>
</evidence>
<name>A0A4P6LW12_9FIRM</name>
<dbReference type="InterPro" id="IPR005537">
    <property type="entry name" value="RAMP_III_fam"/>
</dbReference>
<organism evidence="3 4">
    <name type="scientific">Blautia producta</name>
    <dbReference type="NCBI Taxonomy" id="33035"/>
    <lineage>
        <taxon>Bacteria</taxon>
        <taxon>Bacillati</taxon>
        <taxon>Bacillota</taxon>
        <taxon>Clostridia</taxon>
        <taxon>Lachnospirales</taxon>
        <taxon>Lachnospiraceae</taxon>
        <taxon>Blautia</taxon>
    </lineage>
</organism>
<keyword evidence="1" id="KW-0051">Antiviral defense</keyword>
<feature type="domain" description="CRISPR type III-associated protein" evidence="2">
    <location>
        <begin position="11"/>
        <end position="203"/>
    </location>
</feature>
<dbReference type="Pfam" id="PF03787">
    <property type="entry name" value="RAMPs"/>
    <property type="match status" value="1"/>
</dbReference>
<protein>
    <recommendedName>
        <fullName evidence="2">CRISPR type III-associated protein domain-containing protein</fullName>
    </recommendedName>
</protein>
<proteinExistence type="predicted"/>
<evidence type="ECO:0000313" key="3">
    <source>
        <dbReference type="EMBL" id="QBE96259.1"/>
    </source>
</evidence>
<dbReference type="RefSeq" id="WP_130180518.1">
    <property type="nucleotide sequence ID" value="NZ_CP035945.1"/>
</dbReference>
<reference evidence="3 4" key="1">
    <citation type="submission" date="2019-01" db="EMBL/GenBank/DDBJ databases">
        <title>PMF-metabolizing Aryl O-demethylase.</title>
        <authorList>
            <person name="Kim M."/>
        </authorList>
    </citation>
    <scope>NUCLEOTIDE SEQUENCE [LARGE SCALE GENOMIC DNA]</scope>
    <source>
        <strain evidence="3 4">PMF1</strain>
    </source>
</reference>
<sequence length="516" mass="59516">MSRYIRFVIENVAPVRIANDETSQHGQTDTLKYIPGSTLRGLVVNSLLSQGEKFEKYKKQIFSSKVQFMNAYLMVEKKELIPSLKGFYEDKKEYPGKKPIENVMTGDIAPGAKRASLGHYCYINEDCVFYTDVQTGEDLNINTGRDSDKAIFRSQYIKKGQRFAGYINFTEDIEEELILLIAQVFHGIIYMGNKRSAGYGACKCISTEIKEGMPYEKLRNKQISDTFFLVLLSDMVMVNEYGEMAGLYIPELEKELGCEKLTVIRCATSIREVYGYNRIWKGAVPSAVMYEAGSVFYIKAVGMLQKEKLRSLEKKGIGIRRNEGFGQIAVWDSYGEIRYKKAIYDENTDSSKYEDTVAEQSLQRAEIQSDLEIAAKGLLQYRIERAIERYIVEDASTGNLKGISKSKRGVVESMCMQLRYTPQEAREQLERYIKHLEVKDSRLKDQTQKRQLLHLYVNEVLQKDLCEILNLEWKENKIFGIRVKDILSGDDEIKYKLKLIINQIRYVNRKEKDHAE</sequence>
<gene>
    <name evidence="3" type="ORF">PMF13cell1_01803</name>
</gene>
<evidence type="ECO:0000256" key="1">
    <source>
        <dbReference type="ARBA" id="ARBA00023118"/>
    </source>
</evidence>
<dbReference type="Proteomes" id="UP000289794">
    <property type="component" value="Chromosome"/>
</dbReference>
<dbReference type="EMBL" id="CP035945">
    <property type="protein sequence ID" value="QBE96259.1"/>
    <property type="molecule type" value="Genomic_DNA"/>
</dbReference>
<evidence type="ECO:0000259" key="2">
    <source>
        <dbReference type="Pfam" id="PF03787"/>
    </source>
</evidence>
<accession>A0A4P6LW12</accession>